<protein>
    <recommendedName>
        <fullName evidence="6">Thiamine transporter HmpT</fullName>
    </recommendedName>
</protein>
<keyword evidence="5" id="KW-1185">Reference proteome</keyword>
<dbReference type="Proteomes" id="UP000005388">
    <property type="component" value="Unassembled WGS sequence"/>
</dbReference>
<dbReference type="STRING" id="764291.STRUR_1841"/>
<keyword evidence="1 3" id="KW-0812">Transmembrane</keyword>
<feature type="transmembrane region" description="Helical" evidence="3">
    <location>
        <begin position="97"/>
        <end position="118"/>
    </location>
</feature>
<dbReference type="InterPro" id="IPR009825">
    <property type="entry name" value="ECF_substrate-spec-like"/>
</dbReference>
<gene>
    <name evidence="4" type="ORF">STRUR_1841</name>
</gene>
<dbReference type="eggNOG" id="COG4720">
    <property type="taxonomic scope" value="Bacteria"/>
</dbReference>
<evidence type="ECO:0008006" key="6">
    <source>
        <dbReference type="Google" id="ProtNLM"/>
    </source>
</evidence>
<proteinExistence type="predicted"/>
<keyword evidence="3" id="KW-0472">Membrane</keyword>
<dbReference type="GO" id="GO:0016020">
    <property type="term" value="C:membrane"/>
    <property type="evidence" value="ECO:0007669"/>
    <property type="project" value="InterPro"/>
</dbReference>
<evidence type="ECO:0000256" key="2">
    <source>
        <dbReference type="ARBA" id="ARBA00022989"/>
    </source>
</evidence>
<dbReference type="AlphaFoldDB" id="G5KD98"/>
<accession>G5KD98</accession>
<organism evidence="4 5">
    <name type="scientific">Streptococcus urinalis 2285-97</name>
    <dbReference type="NCBI Taxonomy" id="764291"/>
    <lineage>
        <taxon>Bacteria</taxon>
        <taxon>Bacillati</taxon>
        <taxon>Bacillota</taxon>
        <taxon>Bacilli</taxon>
        <taxon>Lactobacillales</taxon>
        <taxon>Streptococcaceae</taxon>
        <taxon>Streptococcus</taxon>
    </lineage>
</organism>
<comment type="caution">
    <text evidence="4">The sequence shown here is derived from an EMBL/GenBank/DDBJ whole genome shotgun (WGS) entry which is preliminary data.</text>
</comment>
<dbReference type="Gene3D" id="1.10.1760.20">
    <property type="match status" value="1"/>
</dbReference>
<dbReference type="RefSeq" id="WP_006738669.1">
    <property type="nucleotide sequence ID" value="NZ_AEUZ02000001.1"/>
</dbReference>
<evidence type="ECO:0000256" key="1">
    <source>
        <dbReference type="ARBA" id="ARBA00022692"/>
    </source>
</evidence>
<evidence type="ECO:0000313" key="5">
    <source>
        <dbReference type="Proteomes" id="UP000005388"/>
    </source>
</evidence>
<dbReference type="Pfam" id="PF07155">
    <property type="entry name" value="ECF-ribofla_trS"/>
    <property type="match status" value="1"/>
</dbReference>
<sequence>MHSKNNQLTQLAILIALSIVLGKFVSIPTPTGFLTLLDAGIYFTAFLLGPNQGMVVGGVSAFLIDLLSGYPNWMIFSLFAHGGQGYFAGLKGKKRPFGLALASLVMILIYFITSGFMYGFGAAIAGLLGNTFQNFFGMLVGYSLFKAYQKYRGNK</sequence>
<dbReference type="EMBL" id="AEUZ02000001">
    <property type="protein sequence ID" value="EHJ55888.1"/>
    <property type="molecule type" value="Genomic_DNA"/>
</dbReference>
<name>G5KD98_9STRE</name>
<reference evidence="4 5" key="1">
    <citation type="journal article" date="2014" name="Int. J. Syst. Evol. Microbiol.">
        <title>Phylogenomics and the dynamic genome evolution of the genus Streptococcus.</title>
        <authorList>
            <consortium name="The Broad Institute Genome Sequencing Platform"/>
            <person name="Richards V.P."/>
            <person name="Palmer S.R."/>
            <person name="Pavinski Bitar P.D."/>
            <person name="Qin X."/>
            <person name="Weinstock G.M."/>
            <person name="Highlander S.K."/>
            <person name="Town C.D."/>
            <person name="Burne R.A."/>
            <person name="Stanhope M.J."/>
        </authorList>
    </citation>
    <scope>NUCLEOTIDE SEQUENCE [LARGE SCALE GENOMIC DNA]</scope>
    <source>
        <strain evidence="4 5">2285-97</strain>
    </source>
</reference>
<feature type="transmembrane region" description="Helical" evidence="3">
    <location>
        <begin position="124"/>
        <end position="145"/>
    </location>
</feature>
<evidence type="ECO:0000256" key="3">
    <source>
        <dbReference type="SAM" id="Phobius"/>
    </source>
</evidence>
<dbReference type="PANTHER" id="PTHR37815">
    <property type="entry name" value="UPF0397 PROTEIN BC_2624-RELATED"/>
    <property type="match status" value="1"/>
</dbReference>
<evidence type="ECO:0000313" key="4">
    <source>
        <dbReference type="EMBL" id="EHJ55888.1"/>
    </source>
</evidence>
<feature type="transmembrane region" description="Helical" evidence="3">
    <location>
        <begin position="12"/>
        <end position="34"/>
    </location>
</feature>
<keyword evidence="2 3" id="KW-1133">Transmembrane helix</keyword>
<dbReference type="PANTHER" id="PTHR37815:SF3">
    <property type="entry name" value="UPF0397 PROTEIN SPR0429"/>
    <property type="match status" value="1"/>
</dbReference>